<dbReference type="EnsemblMetazoa" id="AFAF007856-RA">
    <property type="protein sequence ID" value="AFAF007856-PA"/>
    <property type="gene ID" value="AFAF007856"/>
</dbReference>
<dbReference type="AlphaFoldDB" id="A0A182QDA1"/>
<sequence length="492" mass="52670">MGFLVGFVSCCWVVILLSVPERTGAISYRKDTGFVTNGNDQFVFREPATSARDSPPLAEGSFTPMYTTPHVVPSTQVKRSGRVRFADDSDTSASNGIGASSTFFGKGTVISSSSVSGSPFPQRDRDSDQFYTVGASIQFAGSGGTGGAITPPPPTAETHQKPKRKKNKYKYGASEKIYNADGPEPSSGQYAPYTSSFGEPQRYTAPLQGNYLTANGARPLAGQYDNSIANYPELQRPQYPFSMNAPQAQYAVGGYYTGQKQQTAPGAPYNPYQYPAQYAGGYASDNPYTSPYHQPTVPGYYPQAPQSAPLGLGQPPNAQSILGVLQSIFNFAPGTFGTPVPATQRPGTGFYSSAPGGQAGAGFGAGLGGVGGQLRQALDNISENDELQCVPKLVCMMSRSSSGQGFSSYVNRGLLSTILSAVPDSSPWLKFSRAALLGYGIGANSCDAYYPKCPKDEMQILYYLNNHRGGFFRFFSNGEQQHQQQQQQQQYG</sequence>
<feature type="signal peptide" evidence="2">
    <location>
        <begin position="1"/>
        <end position="25"/>
    </location>
</feature>
<evidence type="ECO:0000313" key="4">
    <source>
        <dbReference type="Proteomes" id="UP000075886"/>
    </source>
</evidence>
<dbReference type="VEuPathDB" id="VectorBase:AFAF007856"/>
<evidence type="ECO:0000256" key="1">
    <source>
        <dbReference type="SAM" id="MobiDB-lite"/>
    </source>
</evidence>
<evidence type="ECO:0000256" key="2">
    <source>
        <dbReference type="SAM" id="SignalP"/>
    </source>
</evidence>
<organism evidence="3 4">
    <name type="scientific">Anopheles farauti</name>
    <dbReference type="NCBI Taxonomy" id="69004"/>
    <lineage>
        <taxon>Eukaryota</taxon>
        <taxon>Metazoa</taxon>
        <taxon>Ecdysozoa</taxon>
        <taxon>Arthropoda</taxon>
        <taxon>Hexapoda</taxon>
        <taxon>Insecta</taxon>
        <taxon>Pterygota</taxon>
        <taxon>Neoptera</taxon>
        <taxon>Endopterygota</taxon>
        <taxon>Diptera</taxon>
        <taxon>Nematocera</taxon>
        <taxon>Culicoidea</taxon>
        <taxon>Culicidae</taxon>
        <taxon>Anophelinae</taxon>
        <taxon>Anopheles</taxon>
    </lineage>
</organism>
<dbReference type="Proteomes" id="UP000075886">
    <property type="component" value="Unassembled WGS sequence"/>
</dbReference>
<protein>
    <submittedName>
        <fullName evidence="3">Uncharacterized protein</fullName>
    </submittedName>
</protein>
<dbReference type="EMBL" id="AXCN02000449">
    <property type="status" value="NOT_ANNOTATED_CDS"/>
    <property type="molecule type" value="Genomic_DNA"/>
</dbReference>
<feature type="region of interest" description="Disordered" evidence="1">
    <location>
        <begin position="141"/>
        <end position="170"/>
    </location>
</feature>
<evidence type="ECO:0000313" key="3">
    <source>
        <dbReference type="EnsemblMetazoa" id="AFAF007856-PA"/>
    </source>
</evidence>
<keyword evidence="4" id="KW-1185">Reference proteome</keyword>
<dbReference type="STRING" id="69004.A0A182QDA1"/>
<reference evidence="3" key="2">
    <citation type="submission" date="2020-05" db="UniProtKB">
        <authorList>
            <consortium name="EnsemblMetazoa"/>
        </authorList>
    </citation>
    <scope>IDENTIFICATION</scope>
    <source>
        <strain evidence="3">FAR1</strain>
    </source>
</reference>
<reference evidence="4" key="1">
    <citation type="submission" date="2014-01" db="EMBL/GenBank/DDBJ databases">
        <title>The Genome Sequence of Anopheles farauti FAR1 (V2).</title>
        <authorList>
            <consortium name="The Broad Institute Genomics Platform"/>
            <person name="Neafsey D.E."/>
            <person name="Besansky N."/>
            <person name="Howell P."/>
            <person name="Walton C."/>
            <person name="Young S.K."/>
            <person name="Zeng Q."/>
            <person name="Gargeya S."/>
            <person name="Fitzgerald M."/>
            <person name="Haas B."/>
            <person name="Abouelleil A."/>
            <person name="Allen A.W."/>
            <person name="Alvarado L."/>
            <person name="Arachchi H.M."/>
            <person name="Berlin A.M."/>
            <person name="Chapman S.B."/>
            <person name="Gainer-Dewar J."/>
            <person name="Goldberg J."/>
            <person name="Griggs A."/>
            <person name="Gujja S."/>
            <person name="Hansen M."/>
            <person name="Howarth C."/>
            <person name="Imamovic A."/>
            <person name="Ireland A."/>
            <person name="Larimer J."/>
            <person name="McCowan C."/>
            <person name="Murphy C."/>
            <person name="Pearson M."/>
            <person name="Poon T.W."/>
            <person name="Priest M."/>
            <person name="Roberts A."/>
            <person name="Saif S."/>
            <person name="Shea T."/>
            <person name="Sisk P."/>
            <person name="Sykes S."/>
            <person name="Wortman J."/>
            <person name="Nusbaum C."/>
            <person name="Birren B."/>
        </authorList>
    </citation>
    <scope>NUCLEOTIDE SEQUENCE [LARGE SCALE GENOMIC DNA]</scope>
    <source>
        <strain evidence="4">FAR1</strain>
    </source>
</reference>
<name>A0A182QDA1_9DIPT</name>
<feature type="chain" id="PRO_5008132741" evidence="2">
    <location>
        <begin position="26"/>
        <end position="492"/>
    </location>
</feature>
<accession>A0A182QDA1</accession>
<proteinExistence type="predicted"/>
<keyword evidence="2" id="KW-0732">Signal</keyword>